<keyword evidence="1" id="KW-0472">Membrane</keyword>
<dbReference type="RefSeq" id="WP_152897113.1">
    <property type="nucleotide sequence ID" value="NZ_WHUV01000001.1"/>
</dbReference>
<gene>
    <name evidence="2" type="ORF">GDH07_08285</name>
</gene>
<dbReference type="AlphaFoldDB" id="A0A7X1U3V3"/>
<dbReference type="Proteomes" id="UP000486534">
    <property type="component" value="Unassembled WGS sequence"/>
</dbReference>
<keyword evidence="1" id="KW-1133">Transmembrane helix</keyword>
<sequence length="338" mass="38233">MQLLKHDAELVRLLGDCDSAVARARSNADLLVIIDRLKSFKGGLHFDHAQPWVLLLLAIMAAIPALAGVLLMWFATACLVFASLYIWMSRKAAVDELPKKIARKCSFLSNGLQDPGGSADERFNQLSEEFADYDRGNDSRRIEASAKGLYQGPRHQLSFVFHHLRYVNSHIKNQPNNESERVYENFDRYSLVIDFPWIKDVVVLSNALDQKKASLEAFETTFADFNRAFILNGESGLVCAKFAKPATLVFLLGLHRRLKNVNLEFSSRGRLCLSFDDAEVMAYDDPGTFEDLQGFYDNIERGLALPNLFPVLALVHELAELQDDNFDRPLKVTEEMEQ</sequence>
<name>A0A7X1U3V3_9PSED</name>
<evidence type="ECO:0008006" key="4">
    <source>
        <dbReference type="Google" id="ProtNLM"/>
    </source>
</evidence>
<keyword evidence="1" id="KW-0812">Transmembrane</keyword>
<organism evidence="2 3">
    <name type="scientific">Pseudomonas piscis</name>
    <dbReference type="NCBI Taxonomy" id="2614538"/>
    <lineage>
        <taxon>Bacteria</taxon>
        <taxon>Pseudomonadati</taxon>
        <taxon>Pseudomonadota</taxon>
        <taxon>Gammaproteobacteria</taxon>
        <taxon>Pseudomonadales</taxon>
        <taxon>Pseudomonadaceae</taxon>
        <taxon>Pseudomonas</taxon>
    </lineage>
</organism>
<accession>A0A7X1U3V3</accession>
<dbReference type="EMBL" id="WHUV01000001">
    <property type="protein sequence ID" value="MQA53323.1"/>
    <property type="molecule type" value="Genomic_DNA"/>
</dbReference>
<feature type="transmembrane region" description="Helical" evidence="1">
    <location>
        <begin position="54"/>
        <end position="87"/>
    </location>
</feature>
<reference evidence="2 3" key="1">
    <citation type="submission" date="2019-10" db="EMBL/GenBank/DDBJ databases">
        <title>Pseudomonas dajingensis sp. nov., isolated from the profound head ulcers of farmed Murray cod (Maccullochella peelii peelii).</title>
        <authorList>
            <person name="Liu Y."/>
        </authorList>
    </citation>
    <scope>NUCLEOTIDE SEQUENCE [LARGE SCALE GENOMIC DNA]</scope>
    <source>
        <strain evidence="2 3">MC042</strain>
    </source>
</reference>
<evidence type="ECO:0000313" key="2">
    <source>
        <dbReference type="EMBL" id="MQA53323.1"/>
    </source>
</evidence>
<evidence type="ECO:0000313" key="3">
    <source>
        <dbReference type="Proteomes" id="UP000486534"/>
    </source>
</evidence>
<proteinExistence type="predicted"/>
<protein>
    <recommendedName>
        <fullName evidence="4">DUF3137 domain-containing protein</fullName>
    </recommendedName>
</protein>
<evidence type="ECO:0000256" key="1">
    <source>
        <dbReference type="SAM" id="Phobius"/>
    </source>
</evidence>
<comment type="caution">
    <text evidence="2">The sequence shown here is derived from an EMBL/GenBank/DDBJ whole genome shotgun (WGS) entry which is preliminary data.</text>
</comment>